<evidence type="ECO:0000313" key="2">
    <source>
        <dbReference type="Proteomes" id="UP000712600"/>
    </source>
</evidence>
<comment type="caution">
    <text evidence="1">The sequence shown here is derived from an EMBL/GenBank/DDBJ whole genome shotgun (WGS) entry which is preliminary data.</text>
</comment>
<sequence>MSRNRRVGEPSVDRLIVSYRTRAVWALDDHRRTRGSWTQRFLGAFGPCNDQTSWVSYDWISSWDTEVGWRILIILRPGGHFLGNPWVLDPEGLHSAILGEATVGTCWGIAFFRSEAGHYRCQALLLFTSGEAGYYKVLPDFFTCSRAIIPPVPGVLGSIDGILGLAQTHSYLMSHTRFVFTWSYHFSLRVGQDRRSLGPDPARLPL</sequence>
<gene>
    <name evidence="1" type="ORF">F2Q69_00013819</name>
</gene>
<organism evidence="1 2">
    <name type="scientific">Brassica cretica</name>
    <name type="common">Mustard</name>
    <dbReference type="NCBI Taxonomy" id="69181"/>
    <lineage>
        <taxon>Eukaryota</taxon>
        <taxon>Viridiplantae</taxon>
        <taxon>Streptophyta</taxon>
        <taxon>Embryophyta</taxon>
        <taxon>Tracheophyta</taxon>
        <taxon>Spermatophyta</taxon>
        <taxon>Magnoliopsida</taxon>
        <taxon>eudicotyledons</taxon>
        <taxon>Gunneridae</taxon>
        <taxon>Pentapetalae</taxon>
        <taxon>rosids</taxon>
        <taxon>malvids</taxon>
        <taxon>Brassicales</taxon>
        <taxon>Brassicaceae</taxon>
        <taxon>Brassiceae</taxon>
        <taxon>Brassica</taxon>
    </lineage>
</organism>
<name>A0A8S9QRR3_BRACR</name>
<evidence type="ECO:0000313" key="1">
    <source>
        <dbReference type="EMBL" id="KAF3553050.1"/>
    </source>
</evidence>
<dbReference type="Proteomes" id="UP000712600">
    <property type="component" value="Unassembled WGS sequence"/>
</dbReference>
<reference evidence="1" key="1">
    <citation type="submission" date="2019-12" db="EMBL/GenBank/DDBJ databases">
        <title>Genome sequencing and annotation of Brassica cretica.</title>
        <authorList>
            <person name="Studholme D.J."/>
            <person name="Sarris P."/>
        </authorList>
    </citation>
    <scope>NUCLEOTIDE SEQUENCE</scope>
    <source>
        <strain evidence="1">PFS-109/04</strain>
        <tissue evidence="1">Leaf</tissue>
    </source>
</reference>
<protein>
    <submittedName>
        <fullName evidence="1">Uncharacterized protein</fullName>
    </submittedName>
</protein>
<accession>A0A8S9QRR3</accession>
<dbReference type="EMBL" id="QGKX02000996">
    <property type="protein sequence ID" value="KAF3553050.1"/>
    <property type="molecule type" value="Genomic_DNA"/>
</dbReference>
<proteinExistence type="predicted"/>
<dbReference type="AlphaFoldDB" id="A0A8S9QRR3"/>